<sequence>MEGSTEEAHKEKLLWTVKREVSRRRATGRPGTGHRAEHPPGIALTSMQVVVSVEPLRLMVELVLQRTLSDSLSDDDVESRPTPHAGFLSAARANKQPFVLSLVPVTAMLAIAAHLVIVSFSFLFVGLAAGKLKP</sequence>
<name>A0A4Z2FDP8_9TELE</name>
<keyword evidence="2" id="KW-1133">Transmembrane helix</keyword>
<gene>
    <name evidence="3" type="ORF">EYF80_050829</name>
</gene>
<comment type="caution">
    <text evidence="3">The sequence shown here is derived from an EMBL/GenBank/DDBJ whole genome shotgun (WGS) entry which is preliminary data.</text>
</comment>
<feature type="region of interest" description="Disordered" evidence="1">
    <location>
        <begin position="19"/>
        <end position="40"/>
    </location>
</feature>
<reference evidence="3 4" key="1">
    <citation type="submission" date="2019-03" db="EMBL/GenBank/DDBJ databases">
        <title>First draft genome of Liparis tanakae, snailfish: a comprehensive survey of snailfish specific genes.</title>
        <authorList>
            <person name="Kim W."/>
            <person name="Song I."/>
            <person name="Jeong J.-H."/>
            <person name="Kim D."/>
            <person name="Kim S."/>
            <person name="Ryu S."/>
            <person name="Song J.Y."/>
            <person name="Lee S.K."/>
        </authorList>
    </citation>
    <scope>NUCLEOTIDE SEQUENCE [LARGE SCALE GENOMIC DNA]</scope>
    <source>
        <tissue evidence="3">Muscle</tissue>
    </source>
</reference>
<keyword evidence="2" id="KW-0812">Transmembrane</keyword>
<evidence type="ECO:0000313" key="4">
    <source>
        <dbReference type="Proteomes" id="UP000314294"/>
    </source>
</evidence>
<protein>
    <submittedName>
        <fullName evidence="3">Uncharacterized protein</fullName>
    </submittedName>
</protein>
<dbReference type="AlphaFoldDB" id="A0A4Z2FDP8"/>
<evidence type="ECO:0000313" key="3">
    <source>
        <dbReference type="EMBL" id="TNN39005.1"/>
    </source>
</evidence>
<feature type="transmembrane region" description="Helical" evidence="2">
    <location>
        <begin position="98"/>
        <end position="129"/>
    </location>
</feature>
<evidence type="ECO:0000256" key="1">
    <source>
        <dbReference type="SAM" id="MobiDB-lite"/>
    </source>
</evidence>
<keyword evidence="2" id="KW-0472">Membrane</keyword>
<dbReference type="Proteomes" id="UP000314294">
    <property type="component" value="Unassembled WGS sequence"/>
</dbReference>
<dbReference type="EMBL" id="SRLO01001318">
    <property type="protein sequence ID" value="TNN39005.1"/>
    <property type="molecule type" value="Genomic_DNA"/>
</dbReference>
<proteinExistence type="predicted"/>
<keyword evidence="4" id="KW-1185">Reference proteome</keyword>
<organism evidence="3 4">
    <name type="scientific">Liparis tanakae</name>
    <name type="common">Tanaka's snailfish</name>
    <dbReference type="NCBI Taxonomy" id="230148"/>
    <lineage>
        <taxon>Eukaryota</taxon>
        <taxon>Metazoa</taxon>
        <taxon>Chordata</taxon>
        <taxon>Craniata</taxon>
        <taxon>Vertebrata</taxon>
        <taxon>Euteleostomi</taxon>
        <taxon>Actinopterygii</taxon>
        <taxon>Neopterygii</taxon>
        <taxon>Teleostei</taxon>
        <taxon>Neoteleostei</taxon>
        <taxon>Acanthomorphata</taxon>
        <taxon>Eupercaria</taxon>
        <taxon>Perciformes</taxon>
        <taxon>Cottioidei</taxon>
        <taxon>Cottales</taxon>
        <taxon>Liparidae</taxon>
        <taxon>Liparis</taxon>
    </lineage>
</organism>
<evidence type="ECO:0000256" key="2">
    <source>
        <dbReference type="SAM" id="Phobius"/>
    </source>
</evidence>
<accession>A0A4Z2FDP8</accession>